<accession>A0A2W5F670</accession>
<protein>
    <submittedName>
        <fullName evidence="5">Glycosyl transferase family 2</fullName>
    </submittedName>
</protein>
<dbReference type="InterPro" id="IPR029044">
    <property type="entry name" value="Nucleotide-diphossugar_trans"/>
</dbReference>
<proteinExistence type="inferred from homology"/>
<dbReference type="AlphaFoldDB" id="A0A2W5F670"/>
<keyword evidence="2" id="KW-0328">Glycosyltransferase</keyword>
<dbReference type="SUPFAM" id="SSF53448">
    <property type="entry name" value="Nucleotide-diphospho-sugar transferases"/>
    <property type="match status" value="1"/>
</dbReference>
<dbReference type="InterPro" id="IPR001173">
    <property type="entry name" value="Glyco_trans_2-like"/>
</dbReference>
<evidence type="ECO:0000256" key="2">
    <source>
        <dbReference type="ARBA" id="ARBA00022676"/>
    </source>
</evidence>
<comment type="similarity">
    <text evidence="1">Belongs to the glycosyltransferase 2 family.</text>
</comment>
<comment type="caution">
    <text evidence="5">The sequence shown here is derived from an EMBL/GenBank/DDBJ whole genome shotgun (WGS) entry which is preliminary data.</text>
</comment>
<dbReference type="Proteomes" id="UP000249645">
    <property type="component" value="Unassembled WGS sequence"/>
</dbReference>
<reference evidence="5 6" key="1">
    <citation type="submission" date="2017-11" db="EMBL/GenBank/DDBJ databases">
        <title>Infants hospitalized years apart are colonized by the same room-sourced microbial strains.</title>
        <authorList>
            <person name="Brooks B."/>
            <person name="Olm M.R."/>
            <person name="Firek B.A."/>
            <person name="Baker R."/>
            <person name="Thomas B.C."/>
            <person name="Morowitz M.J."/>
            <person name="Banfield J.F."/>
        </authorList>
    </citation>
    <scope>NUCLEOTIDE SEQUENCE [LARGE SCALE GENOMIC DNA]</scope>
    <source>
        <strain evidence="5">S2_009_000_R2_76</strain>
    </source>
</reference>
<keyword evidence="3 5" id="KW-0808">Transferase</keyword>
<dbReference type="Pfam" id="PF00535">
    <property type="entry name" value="Glycos_transf_2"/>
    <property type="match status" value="1"/>
</dbReference>
<dbReference type="GO" id="GO:0016757">
    <property type="term" value="F:glycosyltransferase activity"/>
    <property type="evidence" value="ECO:0007669"/>
    <property type="project" value="UniProtKB-KW"/>
</dbReference>
<evidence type="ECO:0000256" key="1">
    <source>
        <dbReference type="ARBA" id="ARBA00006739"/>
    </source>
</evidence>
<organism evidence="5 6">
    <name type="scientific">Pseudopedobacter saltans</name>
    <dbReference type="NCBI Taxonomy" id="151895"/>
    <lineage>
        <taxon>Bacteria</taxon>
        <taxon>Pseudomonadati</taxon>
        <taxon>Bacteroidota</taxon>
        <taxon>Sphingobacteriia</taxon>
        <taxon>Sphingobacteriales</taxon>
        <taxon>Sphingobacteriaceae</taxon>
        <taxon>Pseudopedobacter</taxon>
    </lineage>
</organism>
<evidence type="ECO:0000259" key="4">
    <source>
        <dbReference type="Pfam" id="PF00535"/>
    </source>
</evidence>
<dbReference type="EMBL" id="QFOI01000115">
    <property type="protein sequence ID" value="PZP49357.1"/>
    <property type="molecule type" value="Genomic_DNA"/>
</dbReference>
<dbReference type="CDD" id="cd04186">
    <property type="entry name" value="GT_2_like_c"/>
    <property type="match status" value="1"/>
</dbReference>
<sequence length="343" mass="38930">MRVNGPSVGVVILNYNGRNFLERFLPSVLKSTYTSMVVYVADNGSTDDSLSWLSTSHPEIGLIKISENYGFAEGYNIALKEVNTDYYVLLNSDVEVTPNWIEPIIELMESNTTIGICQPKLLSFADNSSLEYAGAAGGWVDVFGYPFCRGRLFDTVEKDDGQYNDNVPVFWATGAALFIKRAVWETVGGFDGYLFAHQEEIDLCWRTQLAGYQVYYCHESVVYHVGGGTLNKSNPRKTYLNFRNSLMILAKNLPKGQAFIKILCRLCLDGIFGVKLFLSGSFKDVWAVIKAHFGFYRWLLSSKSKHRFPKKKLQELQGTVNQSIVWQYFIKKKKTFSEIVHKK</sequence>
<evidence type="ECO:0000313" key="5">
    <source>
        <dbReference type="EMBL" id="PZP49357.1"/>
    </source>
</evidence>
<dbReference type="Gene3D" id="3.90.550.10">
    <property type="entry name" value="Spore Coat Polysaccharide Biosynthesis Protein SpsA, Chain A"/>
    <property type="match status" value="1"/>
</dbReference>
<name>A0A2W5F670_9SPHI</name>
<dbReference type="PANTHER" id="PTHR43179">
    <property type="entry name" value="RHAMNOSYLTRANSFERASE WBBL"/>
    <property type="match status" value="1"/>
</dbReference>
<evidence type="ECO:0000256" key="3">
    <source>
        <dbReference type="ARBA" id="ARBA00022679"/>
    </source>
</evidence>
<feature type="domain" description="Glycosyltransferase 2-like" evidence="4">
    <location>
        <begin position="10"/>
        <end position="128"/>
    </location>
</feature>
<dbReference type="PANTHER" id="PTHR43179:SF12">
    <property type="entry name" value="GALACTOFURANOSYLTRANSFERASE GLFT2"/>
    <property type="match status" value="1"/>
</dbReference>
<evidence type="ECO:0000313" key="6">
    <source>
        <dbReference type="Proteomes" id="UP000249645"/>
    </source>
</evidence>
<gene>
    <name evidence="5" type="ORF">DI598_08060</name>
</gene>